<dbReference type="InterPro" id="IPR014710">
    <property type="entry name" value="RmlC-like_jellyroll"/>
</dbReference>
<feature type="domain" description="Cyclic nucleotide-binding" evidence="4">
    <location>
        <begin position="22"/>
        <end position="96"/>
    </location>
</feature>
<evidence type="ECO:0000259" key="5">
    <source>
        <dbReference type="PROSITE" id="PS51063"/>
    </source>
</evidence>
<dbReference type="SMART" id="SM00100">
    <property type="entry name" value="cNMP"/>
    <property type="match status" value="1"/>
</dbReference>
<feature type="domain" description="HTH crp-type" evidence="5">
    <location>
        <begin position="156"/>
        <end position="229"/>
    </location>
</feature>
<dbReference type="GO" id="GO:0003700">
    <property type="term" value="F:DNA-binding transcription factor activity"/>
    <property type="evidence" value="ECO:0007669"/>
    <property type="project" value="TreeGrafter"/>
</dbReference>
<evidence type="ECO:0000256" key="1">
    <source>
        <dbReference type="ARBA" id="ARBA00023015"/>
    </source>
</evidence>
<dbReference type="SUPFAM" id="SSF51206">
    <property type="entry name" value="cAMP-binding domain-like"/>
    <property type="match status" value="1"/>
</dbReference>
<evidence type="ECO:0000256" key="3">
    <source>
        <dbReference type="ARBA" id="ARBA00023163"/>
    </source>
</evidence>
<dbReference type="InterPro" id="IPR036388">
    <property type="entry name" value="WH-like_DNA-bd_sf"/>
</dbReference>
<dbReference type="InterPro" id="IPR018490">
    <property type="entry name" value="cNMP-bd_dom_sf"/>
</dbReference>
<dbReference type="OrthoDB" id="6675893at2"/>
<keyword evidence="1" id="KW-0805">Transcription regulation</keyword>
<sequence length="238" mass="26392">MTESVQPSHRNLASAVLRRAGWFSTCKAETLQTLLDEGQLRLIKRGEILTRRGEPVDHLCLIIDGVLEVSATTAVGKRHVVRYLEPGQLMNLIPVLDEQGAIHDAVAHMDTLVLLLGSALVQRTLANEPELALSLMRLLCLRSRLTYANLTESSLATLRTRCARTLLHLLDPYGMPRNEGVAISLKLSQDEFADMVGRSRPTVNRELKQLERDGIIRITYSHFLILDVAALNAVAADL</sequence>
<dbReference type="GO" id="GO:0003677">
    <property type="term" value="F:DNA binding"/>
    <property type="evidence" value="ECO:0007669"/>
    <property type="project" value="UniProtKB-KW"/>
</dbReference>
<dbReference type="InterPro" id="IPR012318">
    <property type="entry name" value="HTH_CRP"/>
</dbReference>
<comment type="caution">
    <text evidence="6">The sequence shown here is derived from an EMBL/GenBank/DDBJ whole genome shotgun (WGS) entry which is preliminary data.</text>
</comment>
<accession>A0A375BHY3</accession>
<dbReference type="PROSITE" id="PS50042">
    <property type="entry name" value="CNMP_BINDING_3"/>
    <property type="match status" value="1"/>
</dbReference>
<dbReference type="CDD" id="cd00038">
    <property type="entry name" value="CAP_ED"/>
    <property type="match status" value="1"/>
</dbReference>
<dbReference type="AlphaFoldDB" id="A0A375BHY3"/>
<dbReference type="SMART" id="SM00419">
    <property type="entry name" value="HTH_CRP"/>
    <property type="match status" value="1"/>
</dbReference>
<keyword evidence="3" id="KW-0804">Transcription</keyword>
<dbReference type="RefSeq" id="WP_116356487.1">
    <property type="nucleotide sequence ID" value="NZ_JASNFM010000017.1"/>
</dbReference>
<evidence type="ECO:0000313" key="6">
    <source>
        <dbReference type="EMBL" id="SOY45953.1"/>
    </source>
</evidence>
<dbReference type="InterPro" id="IPR036390">
    <property type="entry name" value="WH_DNA-bd_sf"/>
</dbReference>
<gene>
    <name evidence="6" type="ORF">CBM2587_A150021</name>
</gene>
<dbReference type="Pfam" id="PF13545">
    <property type="entry name" value="HTH_Crp_2"/>
    <property type="match status" value="1"/>
</dbReference>
<reference evidence="6" key="1">
    <citation type="submission" date="2018-01" db="EMBL/GenBank/DDBJ databases">
        <authorList>
            <person name="Clerissi C."/>
        </authorList>
    </citation>
    <scope>NUCLEOTIDE SEQUENCE</scope>
    <source>
        <strain evidence="6">Cupriavidus sp. LMG 19464</strain>
    </source>
</reference>
<protein>
    <submittedName>
        <fullName evidence="6">Crp/Fnr family transcriptional regulator</fullName>
    </submittedName>
</protein>
<keyword evidence="2" id="KW-0238">DNA-binding</keyword>
<evidence type="ECO:0000256" key="2">
    <source>
        <dbReference type="ARBA" id="ARBA00023125"/>
    </source>
</evidence>
<dbReference type="InterPro" id="IPR050397">
    <property type="entry name" value="Env_Response_Regulators"/>
</dbReference>
<dbReference type="SUPFAM" id="SSF46785">
    <property type="entry name" value="Winged helix' DNA-binding domain"/>
    <property type="match status" value="1"/>
</dbReference>
<name>A0A375BHY3_9BURK</name>
<dbReference type="PROSITE" id="PS51063">
    <property type="entry name" value="HTH_CRP_2"/>
    <property type="match status" value="1"/>
</dbReference>
<dbReference type="EMBL" id="OFSQ01000007">
    <property type="protein sequence ID" value="SOY45953.1"/>
    <property type="molecule type" value="Genomic_DNA"/>
</dbReference>
<dbReference type="InterPro" id="IPR000595">
    <property type="entry name" value="cNMP-bd_dom"/>
</dbReference>
<dbReference type="GO" id="GO:0005829">
    <property type="term" value="C:cytosol"/>
    <property type="evidence" value="ECO:0007669"/>
    <property type="project" value="TreeGrafter"/>
</dbReference>
<dbReference type="PANTHER" id="PTHR24567">
    <property type="entry name" value="CRP FAMILY TRANSCRIPTIONAL REGULATORY PROTEIN"/>
    <property type="match status" value="1"/>
</dbReference>
<proteinExistence type="predicted"/>
<evidence type="ECO:0000259" key="4">
    <source>
        <dbReference type="PROSITE" id="PS50042"/>
    </source>
</evidence>
<dbReference type="Gene3D" id="1.10.10.10">
    <property type="entry name" value="Winged helix-like DNA-binding domain superfamily/Winged helix DNA-binding domain"/>
    <property type="match status" value="1"/>
</dbReference>
<dbReference type="Pfam" id="PF00027">
    <property type="entry name" value="cNMP_binding"/>
    <property type="match status" value="1"/>
</dbReference>
<organism evidence="6">
    <name type="scientific">Cupriavidus taiwanensis</name>
    <dbReference type="NCBI Taxonomy" id="164546"/>
    <lineage>
        <taxon>Bacteria</taxon>
        <taxon>Pseudomonadati</taxon>
        <taxon>Pseudomonadota</taxon>
        <taxon>Betaproteobacteria</taxon>
        <taxon>Burkholderiales</taxon>
        <taxon>Burkholderiaceae</taxon>
        <taxon>Cupriavidus</taxon>
    </lineage>
</organism>
<dbReference type="Gene3D" id="2.60.120.10">
    <property type="entry name" value="Jelly Rolls"/>
    <property type="match status" value="1"/>
</dbReference>
<dbReference type="Proteomes" id="UP000256780">
    <property type="component" value="Chromosome CBM2587_a"/>
</dbReference>
<dbReference type="PANTHER" id="PTHR24567:SF74">
    <property type="entry name" value="HTH-TYPE TRANSCRIPTIONAL REGULATOR ARCR"/>
    <property type="match status" value="1"/>
</dbReference>